<protein>
    <submittedName>
        <fullName evidence="2">Sugar phosphate isomerase/epimerase</fullName>
    </submittedName>
</protein>
<gene>
    <name evidence="2" type="ORF">HYG85_18995</name>
</gene>
<keyword evidence="3" id="KW-1185">Reference proteome</keyword>
<dbReference type="KEGG" id="vgu:HYG85_18995"/>
<evidence type="ECO:0000259" key="1">
    <source>
        <dbReference type="Pfam" id="PF01261"/>
    </source>
</evidence>
<keyword evidence="2" id="KW-0413">Isomerase</keyword>
<evidence type="ECO:0000313" key="2">
    <source>
        <dbReference type="EMBL" id="QUH30892.1"/>
    </source>
</evidence>
<dbReference type="AlphaFoldDB" id="A0A8J8SDK0"/>
<evidence type="ECO:0000313" key="3">
    <source>
        <dbReference type="Proteomes" id="UP000677305"/>
    </source>
</evidence>
<feature type="domain" description="Xylose isomerase-like TIM barrel" evidence="1">
    <location>
        <begin position="22"/>
        <end position="260"/>
    </location>
</feature>
<dbReference type="Pfam" id="PF01261">
    <property type="entry name" value="AP_endonuc_2"/>
    <property type="match status" value="1"/>
</dbReference>
<sequence length="278" mass="32407">MKICFNQATTMKNSTLEKDLTYCEKYGYDLIEIRLDKLKDYLERNTIEDLAEFFKQNKIKPFAFNALEFITFRDKEGYEEILDNLKFLCEMGNIIDCKKIVVVPTFDVGDYTREQIKTETVEKITELANIADNYNVKLAFEFVGYPNCSVNRFEQAYDIVKTVNLHNVGLVLDCFHFHAMGSDINDLKKADGNKIFIFHIDDSEDLPIGAIRDDKRLWPGDGVINLDEILATLKVIGYDEMVSVELFRPEYWDMDIEETIRIGKEKTEKIISKLFYVE</sequence>
<organism evidence="2 3">
    <name type="scientific">Vallitalea guaymasensis</name>
    <dbReference type="NCBI Taxonomy" id="1185412"/>
    <lineage>
        <taxon>Bacteria</taxon>
        <taxon>Bacillati</taxon>
        <taxon>Bacillota</taxon>
        <taxon>Clostridia</taxon>
        <taxon>Lachnospirales</taxon>
        <taxon>Vallitaleaceae</taxon>
        <taxon>Vallitalea</taxon>
    </lineage>
</organism>
<dbReference type="RefSeq" id="WP_212691002.1">
    <property type="nucleotide sequence ID" value="NZ_CP058561.1"/>
</dbReference>
<dbReference type="InterPro" id="IPR036237">
    <property type="entry name" value="Xyl_isomerase-like_sf"/>
</dbReference>
<dbReference type="SUPFAM" id="SSF51658">
    <property type="entry name" value="Xylose isomerase-like"/>
    <property type="match status" value="1"/>
</dbReference>
<dbReference type="PANTHER" id="PTHR12110">
    <property type="entry name" value="HYDROXYPYRUVATE ISOMERASE"/>
    <property type="match status" value="1"/>
</dbReference>
<dbReference type="InterPro" id="IPR013022">
    <property type="entry name" value="Xyl_isomerase-like_TIM-brl"/>
</dbReference>
<name>A0A8J8SDK0_9FIRM</name>
<accession>A0A8J8SDK0</accession>
<dbReference type="Gene3D" id="3.20.20.150">
    <property type="entry name" value="Divalent-metal-dependent TIM barrel enzymes"/>
    <property type="match status" value="1"/>
</dbReference>
<reference evidence="2 3" key="1">
    <citation type="submission" date="2020-07" db="EMBL/GenBank/DDBJ databases">
        <title>Vallitalea guaymasensis genome.</title>
        <authorList>
            <person name="Postec A."/>
        </authorList>
    </citation>
    <scope>NUCLEOTIDE SEQUENCE [LARGE SCALE GENOMIC DNA]</scope>
    <source>
        <strain evidence="2 3">Ra1766G1</strain>
    </source>
</reference>
<dbReference type="EMBL" id="CP058561">
    <property type="protein sequence ID" value="QUH30892.1"/>
    <property type="molecule type" value="Genomic_DNA"/>
</dbReference>
<dbReference type="PANTHER" id="PTHR12110:SF21">
    <property type="entry name" value="XYLOSE ISOMERASE-LIKE TIM BARREL DOMAIN-CONTAINING PROTEIN"/>
    <property type="match status" value="1"/>
</dbReference>
<dbReference type="Proteomes" id="UP000677305">
    <property type="component" value="Chromosome"/>
</dbReference>
<proteinExistence type="predicted"/>
<dbReference type="GO" id="GO:0016853">
    <property type="term" value="F:isomerase activity"/>
    <property type="evidence" value="ECO:0007669"/>
    <property type="project" value="UniProtKB-KW"/>
</dbReference>
<dbReference type="InterPro" id="IPR050312">
    <property type="entry name" value="IolE/XylAMocC-like"/>
</dbReference>